<dbReference type="Proteomes" id="UP000659388">
    <property type="component" value="Unassembled WGS sequence"/>
</dbReference>
<accession>A0A937F6N8</accession>
<keyword evidence="2" id="KW-1185">Reference proteome</keyword>
<name>A0A937F6N8_9BACT</name>
<evidence type="ECO:0000313" key="1">
    <source>
        <dbReference type="EMBL" id="MBL3656011.1"/>
    </source>
</evidence>
<sequence>MKPISNIGAYLLAALLFVQAFQAPIVYVAFKVQQDYIAKNLCENRFKKITVCRGSCVLQEDLEAIMDLGSDKKTEHSASIKLENSPYCILDHLISNQQSLFELSTVKYAHYREKLVSNYISDFFIPPQVDIA</sequence>
<dbReference type="RefSeq" id="WP_202243709.1">
    <property type="nucleotide sequence ID" value="NZ_JAESIY010000003.1"/>
</dbReference>
<evidence type="ECO:0000313" key="2">
    <source>
        <dbReference type="Proteomes" id="UP000659388"/>
    </source>
</evidence>
<proteinExistence type="predicted"/>
<protein>
    <submittedName>
        <fullName evidence="1">Uncharacterized protein</fullName>
    </submittedName>
</protein>
<reference evidence="1" key="1">
    <citation type="submission" date="2021-01" db="EMBL/GenBank/DDBJ databases">
        <title>Fulvivirga kasyanovii gen. nov., sp nov., a novel member of the phylum Bacteroidetes isolated from seawater in a mussel farm.</title>
        <authorList>
            <person name="Zhao L.-H."/>
            <person name="Wang Z.-J."/>
        </authorList>
    </citation>
    <scope>NUCLEOTIDE SEQUENCE</scope>
    <source>
        <strain evidence="1">2943</strain>
    </source>
</reference>
<comment type="caution">
    <text evidence="1">The sequence shown here is derived from an EMBL/GenBank/DDBJ whole genome shotgun (WGS) entry which is preliminary data.</text>
</comment>
<gene>
    <name evidence="1" type="ORF">JL102_07715</name>
</gene>
<dbReference type="EMBL" id="JAESIY010000003">
    <property type="protein sequence ID" value="MBL3656011.1"/>
    <property type="molecule type" value="Genomic_DNA"/>
</dbReference>
<dbReference type="AlphaFoldDB" id="A0A937F6N8"/>
<organism evidence="1 2">
    <name type="scientific">Fulvivirga sediminis</name>
    <dbReference type="NCBI Taxonomy" id="2803949"/>
    <lineage>
        <taxon>Bacteria</taxon>
        <taxon>Pseudomonadati</taxon>
        <taxon>Bacteroidota</taxon>
        <taxon>Cytophagia</taxon>
        <taxon>Cytophagales</taxon>
        <taxon>Fulvivirgaceae</taxon>
        <taxon>Fulvivirga</taxon>
    </lineage>
</organism>